<dbReference type="InterPro" id="IPR002252">
    <property type="entry name" value="Glyco_hydro_36"/>
</dbReference>
<evidence type="ECO:0000259" key="5">
    <source>
        <dbReference type="Pfam" id="PF16875"/>
    </source>
</evidence>
<evidence type="ECO:0000256" key="3">
    <source>
        <dbReference type="ARBA" id="ARBA00022801"/>
    </source>
</evidence>
<keyword evidence="4" id="KW-0326">Glycosidase</keyword>
<dbReference type="InterPro" id="IPR031704">
    <property type="entry name" value="Glyco_hydro_36_N"/>
</dbReference>
<proteinExistence type="predicted"/>
<evidence type="ECO:0000313" key="6">
    <source>
        <dbReference type="EMBL" id="TQN45984.1"/>
    </source>
</evidence>
<dbReference type="PRINTS" id="PR00743">
    <property type="entry name" value="GLHYDRLASE36"/>
</dbReference>
<dbReference type="AlphaFoldDB" id="A0A543PPI8"/>
<evidence type="ECO:0000256" key="4">
    <source>
        <dbReference type="ARBA" id="ARBA00023295"/>
    </source>
</evidence>
<protein>
    <recommendedName>
        <fullName evidence="2">alpha-galactosidase</fullName>
        <ecNumber evidence="2">3.2.1.22</ecNumber>
    </recommendedName>
</protein>
<reference evidence="6 7" key="1">
    <citation type="submission" date="2019-06" db="EMBL/GenBank/DDBJ databases">
        <title>Sequencing the genomes of 1000 actinobacteria strains.</title>
        <authorList>
            <person name="Klenk H.-P."/>
        </authorList>
    </citation>
    <scope>NUCLEOTIDE SEQUENCE [LARGE SCALE GENOMIC DNA]</scope>
    <source>
        <strain evidence="6 7">DSM 21776</strain>
    </source>
</reference>
<evidence type="ECO:0000313" key="7">
    <source>
        <dbReference type="Proteomes" id="UP000320085"/>
    </source>
</evidence>
<dbReference type="CDD" id="cd14791">
    <property type="entry name" value="GH36"/>
    <property type="match status" value="1"/>
</dbReference>
<dbReference type="Pfam" id="PF16875">
    <property type="entry name" value="Glyco_hydro_36N"/>
    <property type="match status" value="1"/>
</dbReference>
<dbReference type="GO" id="GO:0016052">
    <property type="term" value="P:carbohydrate catabolic process"/>
    <property type="evidence" value="ECO:0007669"/>
    <property type="project" value="InterPro"/>
</dbReference>
<dbReference type="GO" id="GO:0004557">
    <property type="term" value="F:alpha-galactosidase activity"/>
    <property type="evidence" value="ECO:0007669"/>
    <property type="project" value="UniProtKB-EC"/>
</dbReference>
<name>A0A543PPI8_9MICO</name>
<evidence type="ECO:0000256" key="1">
    <source>
        <dbReference type="ARBA" id="ARBA00001255"/>
    </source>
</evidence>
<gene>
    <name evidence="6" type="ORF">FHX52_2689</name>
</gene>
<dbReference type="Pfam" id="PF02065">
    <property type="entry name" value="Melibiase"/>
    <property type="match status" value="1"/>
</dbReference>
<accession>A0A543PPI8</accession>
<dbReference type="EC" id="3.2.1.22" evidence="2"/>
<dbReference type="SUPFAM" id="SSF51445">
    <property type="entry name" value="(Trans)glycosidases"/>
    <property type="match status" value="1"/>
</dbReference>
<dbReference type="InterPro" id="IPR013785">
    <property type="entry name" value="Aldolase_TIM"/>
</dbReference>
<keyword evidence="3" id="KW-0378">Hydrolase</keyword>
<dbReference type="EMBL" id="VFQF01000002">
    <property type="protein sequence ID" value="TQN45984.1"/>
    <property type="molecule type" value="Genomic_DNA"/>
</dbReference>
<dbReference type="FunFam" id="3.20.20.70:FF:000118">
    <property type="entry name" value="Alpha-galactosidase"/>
    <property type="match status" value="1"/>
</dbReference>
<sequence length="737" mass="79497">MTTRTDRTTVHLQAAGTALVLEPRAGGSGLPEVLHWGAALEGGATAYEALGAATLAPVPHSALDAPWPLTLLPSEADGWEGTPGWSGHRGGAAGAVRWHDVTCTREGDDDDAGAALVTRATSPDGTRLELRHSLDAHGVLRVDASVTNVGTDTVPLDVSALRAVLPLPLRADEVLDLTGRWCRERSPQRSRLDQGTHLRASRRGRTGHDATLLMMAGTHGFDWRSGEVWAVHTAWSGNHEHLVEALPEGAGRHHAVIGGGELLAPGEVRLAPGETYAAPTVVFVHSTDGLDGLSRRLHRSLRARAGHPSRPRPVVLNTWEAVYFETDLDHLRALADTAARIGVERFVLDDGWFGGRRHDRAGLGDWVVSPDVWPEGLSPLVDHVKGLGLEFGLWFEPEMVNEDSDLVREHPEWVLRPADGSPREWRAQQLIDLTDDAAREQLLERIGGLVAEVGIDYIKWDHNRDLLEAVHTVTTADGRTLVDAPAVHAHTLAFYRLLDDLRARHPRLEIESCSSGGARVDLGVLDRTDRIWTSDCNDALERASIQRWTSLLVPAELMGTHIGPATAHTTYRTVDLGFRMLMALQGHAGLEWDISSCSAAELEQLTAWTALARDLRPLLHTGDLVRSETPDGTLHVTGTVAPDGGRAAYTVARLVTGRDAVTGAVPLPGLDPSRTYAVRLRPEAGLPAVVQLTPPAWWDRALGEDGLVVPGSVLTGVGLPVPVIGPAQGYLLDVRAV</sequence>
<feature type="domain" description="Glycosyl hydrolase family 36 N-terminal" evidence="5">
    <location>
        <begin position="29"/>
        <end position="271"/>
    </location>
</feature>
<comment type="catalytic activity">
    <reaction evidence="1">
        <text>Hydrolysis of terminal, non-reducing alpha-D-galactose residues in alpha-D-galactosides, including galactose oligosaccharides, galactomannans and galactolipids.</text>
        <dbReference type="EC" id="3.2.1.22"/>
    </reaction>
</comment>
<dbReference type="RefSeq" id="WP_141822776.1">
    <property type="nucleotide sequence ID" value="NZ_BAAAQC010000004.1"/>
</dbReference>
<evidence type="ECO:0000256" key="2">
    <source>
        <dbReference type="ARBA" id="ARBA00012755"/>
    </source>
</evidence>
<dbReference type="PANTHER" id="PTHR43053:SF3">
    <property type="entry name" value="ALPHA-GALACTOSIDASE C-RELATED"/>
    <property type="match status" value="1"/>
</dbReference>
<dbReference type="InterPro" id="IPR050985">
    <property type="entry name" value="Alpha-glycosidase_related"/>
</dbReference>
<dbReference type="PANTHER" id="PTHR43053">
    <property type="entry name" value="GLYCOSIDASE FAMILY 31"/>
    <property type="match status" value="1"/>
</dbReference>
<dbReference type="InterPro" id="IPR038417">
    <property type="entry name" value="Alpga-gal_N_sf"/>
</dbReference>
<organism evidence="6 7">
    <name type="scientific">Humibacillus xanthopallidus</name>
    <dbReference type="NCBI Taxonomy" id="412689"/>
    <lineage>
        <taxon>Bacteria</taxon>
        <taxon>Bacillati</taxon>
        <taxon>Actinomycetota</taxon>
        <taxon>Actinomycetes</taxon>
        <taxon>Micrococcales</taxon>
        <taxon>Intrasporangiaceae</taxon>
        <taxon>Humibacillus</taxon>
    </lineage>
</organism>
<dbReference type="OrthoDB" id="9758822at2"/>
<dbReference type="Gene3D" id="3.20.20.70">
    <property type="entry name" value="Aldolase class I"/>
    <property type="match status" value="1"/>
</dbReference>
<dbReference type="InterPro" id="IPR017853">
    <property type="entry name" value="GH"/>
</dbReference>
<dbReference type="Proteomes" id="UP000320085">
    <property type="component" value="Unassembled WGS sequence"/>
</dbReference>
<comment type="caution">
    <text evidence="6">The sequence shown here is derived from an EMBL/GenBank/DDBJ whole genome shotgun (WGS) entry which is preliminary data.</text>
</comment>
<dbReference type="Gene3D" id="2.70.98.60">
    <property type="entry name" value="alpha-galactosidase from lactobacil brevis"/>
    <property type="match status" value="1"/>
</dbReference>